<reference evidence="2" key="1">
    <citation type="submission" date="2022-06" db="EMBL/GenBank/DDBJ databases">
        <title>Complete genome sequences of two strains of the flax pathogen Septoria linicola.</title>
        <authorList>
            <person name="Lapalu N."/>
            <person name="Simon A."/>
            <person name="Demenou B."/>
            <person name="Paumier D."/>
            <person name="Guillot M.-P."/>
            <person name="Gout L."/>
            <person name="Valade R."/>
        </authorList>
    </citation>
    <scope>NUCLEOTIDE SEQUENCE</scope>
    <source>
        <strain evidence="2">SE15195</strain>
    </source>
</reference>
<evidence type="ECO:0000313" key="2">
    <source>
        <dbReference type="EMBL" id="USW54983.1"/>
    </source>
</evidence>
<proteinExistence type="predicted"/>
<dbReference type="InterPro" id="IPR036047">
    <property type="entry name" value="F-box-like_dom_sf"/>
</dbReference>
<protein>
    <submittedName>
        <fullName evidence="2">F-box-like domain superfamily protein</fullName>
    </submittedName>
</protein>
<keyword evidence="3" id="KW-1185">Reference proteome</keyword>
<evidence type="ECO:0000256" key="1">
    <source>
        <dbReference type="SAM" id="MobiDB-lite"/>
    </source>
</evidence>
<feature type="compositionally biased region" description="Basic and acidic residues" evidence="1">
    <location>
        <begin position="342"/>
        <end position="352"/>
    </location>
</feature>
<gene>
    <name evidence="2" type="ORF">Slin15195_G083020</name>
</gene>
<evidence type="ECO:0000313" key="3">
    <source>
        <dbReference type="Proteomes" id="UP001056384"/>
    </source>
</evidence>
<name>A0A9Q9AXG1_9PEZI</name>
<sequence>MSALLLVEYGEVVASEAKLDSNGTRLEISLEDLQTLRTHSRQLEASINNLKHSDQLLSSNLQDIHRAEEASSLLSSHIDKLWHLIPIRSKPTAGSAVVATKVFAVPELLEIILMLLPAKSILNAQQVGRVWRDAVNGSVMLKTKLGLIVNSSLAPQTPFSCENEADCFPGLIITIDRDWEPFASLDMDVMEEETNNELTIVGSCTLVPPSVGTRCRSMQLCQPPLKAVCLSTGARGTGTGSMGRRPPTYTQTLDCGEESGVTVGSLLDAINSEPILRLAQEIRIEGFAKLNSEHPIMEERRIAYEGAKKRAAAKERRRAKRRARSEALDPNGGYWSSDDYSDSDRSDSDIDA</sequence>
<dbReference type="Proteomes" id="UP001056384">
    <property type="component" value="Chromosome 7"/>
</dbReference>
<accession>A0A9Q9AXG1</accession>
<dbReference type="AlphaFoldDB" id="A0A9Q9AXG1"/>
<organism evidence="2 3">
    <name type="scientific">Septoria linicola</name>
    <dbReference type="NCBI Taxonomy" id="215465"/>
    <lineage>
        <taxon>Eukaryota</taxon>
        <taxon>Fungi</taxon>
        <taxon>Dikarya</taxon>
        <taxon>Ascomycota</taxon>
        <taxon>Pezizomycotina</taxon>
        <taxon>Dothideomycetes</taxon>
        <taxon>Dothideomycetidae</taxon>
        <taxon>Mycosphaerellales</taxon>
        <taxon>Mycosphaerellaceae</taxon>
        <taxon>Septoria</taxon>
    </lineage>
</organism>
<dbReference type="SUPFAM" id="SSF81383">
    <property type="entry name" value="F-box domain"/>
    <property type="match status" value="1"/>
</dbReference>
<dbReference type="EMBL" id="CP099424">
    <property type="protein sequence ID" value="USW54983.1"/>
    <property type="molecule type" value="Genomic_DNA"/>
</dbReference>
<feature type="region of interest" description="Disordered" evidence="1">
    <location>
        <begin position="308"/>
        <end position="352"/>
    </location>
</feature>